<keyword evidence="2" id="KW-1185">Reference proteome</keyword>
<feature type="compositionally biased region" description="Polar residues" evidence="1">
    <location>
        <begin position="141"/>
        <end position="158"/>
    </location>
</feature>
<evidence type="ECO:0000256" key="1">
    <source>
        <dbReference type="SAM" id="MobiDB-lite"/>
    </source>
</evidence>
<evidence type="ECO:0000313" key="2">
    <source>
        <dbReference type="Proteomes" id="UP000038045"/>
    </source>
</evidence>
<organism evidence="2 3">
    <name type="scientific">Parastrongyloides trichosuri</name>
    <name type="common">Possum-specific nematode worm</name>
    <dbReference type="NCBI Taxonomy" id="131310"/>
    <lineage>
        <taxon>Eukaryota</taxon>
        <taxon>Metazoa</taxon>
        <taxon>Ecdysozoa</taxon>
        <taxon>Nematoda</taxon>
        <taxon>Chromadorea</taxon>
        <taxon>Rhabditida</taxon>
        <taxon>Tylenchina</taxon>
        <taxon>Panagrolaimomorpha</taxon>
        <taxon>Strongyloidoidea</taxon>
        <taxon>Strongyloididae</taxon>
        <taxon>Parastrongyloides</taxon>
    </lineage>
</organism>
<name>A0A0N4ZQK0_PARTI</name>
<dbReference type="AlphaFoldDB" id="A0A0N4ZQK0"/>
<accession>A0A0N4ZQK0</accession>
<protein>
    <submittedName>
        <fullName evidence="3">Uncharacterized protein</fullName>
    </submittedName>
</protein>
<evidence type="ECO:0000313" key="3">
    <source>
        <dbReference type="WBParaSite" id="PTRK_0001079700.1"/>
    </source>
</evidence>
<dbReference type="Proteomes" id="UP000038045">
    <property type="component" value="Unplaced"/>
</dbReference>
<dbReference type="WBParaSite" id="PTRK_0001079700.1">
    <property type="protein sequence ID" value="PTRK_0001079700.1"/>
    <property type="gene ID" value="PTRK_0001079700"/>
</dbReference>
<proteinExistence type="predicted"/>
<sequence>MSKEAEGNHFSLLFTNQFYTISYTSPDLIGDSDRFSDINFSFGADGNDNPIVSEEIDLVTSEVPVLLSKDPNVNALSTIHEESKDVSNLPLSENVTLKSNVLDISLSQISNQCPSAKSDPLSIVSSLKSGRGPKSYDSKSNDGSIKSQVSLKSGNSSIISRGKSEENFKKVMSSIDNLKNISLNDDNNSFRRPISGGSCNNVNGNNRLNENRVHFNPIHQSIGSSFFNQNSTTNSRNTNNRNQNIIEEKEEDAVSINLPSIDDIKVSENEVQFSKMESFSFLNNIIEATMNILVNQHFDYLNENQVFFEMSPGYLAEYIPESVDENDKSTFKEKLFEEVNKKENKLTSKKNVEVTGNNTSFRNSRMSNRYDETCDIKSVDSAAFYAE</sequence>
<reference evidence="3" key="1">
    <citation type="submission" date="2017-02" db="UniProtKB">
        <authorList>
            <consortium name="WormBaseParasite"/>
        </authorList>
    </citation>
    <scope>IDENTIFICATION</scope>
</reference>
<feature type="region of interest" description="Disordered" evidence="1">
    <location>
        <begin position="126"/>
        <end position="158"/>
    </location>
</feature>